<dbReference type="EMBL" id="CP146016">
    <property type="protein sequence ID" value="WWQ60482.1"/>
    <property type="molecule type" value="Genomic_DNA"/>
</dbReference>
<proteinExistence type="predicted"/>
<protein>
    <submittedName>
        <fullName evidence="1">Uncharacterized protein</fullName>
    </submittedName>
</protein>
<accession>A0AAX4L0T5</accession>
<sequence>MTLLETKYLDLLQQYIILRKEFDEALMEGANYAVAEKKLKKLVR</sequence>
<organism evidence="1 2">
    <name type="scientific">Sulfolobus tengchongensis</name>
    <dbReference type="NCBI Taxonomy" id="207809"/>
    <lineage>
        <taxon>Archaea</taxon>
        <taxon>Thermoproteota</taxon>
        <taxon>Thermoprotei</taxon>
        <taxon>Sulfolobales</taxon>
        <taxon>Sulfolobaceae</taxon>
        <taxon>Sulfolobus</taxon>
    </lineage>
</organism>
<evidence type="ECO:0000313" key="2">
    <source>
        <dbReference type="Proteomes" id="UP001432202"/>
    </source>
</evidence>
<gene>
    <name evidence="1" type="ORF">V6M85_13790</name>
</gene>
<dbReference type="RefSeq" id="WP_338601318.1">
    <property type="nucleotide sequence ID" value="NZ_CP146016.1"/>
</dbReference>
<dbReference type="AlphaFoldDB" id="A0AAX4L0T5"/>
<reference evidence="1 2" key="1">
    <citation type="submission" date="2024-02" db="EMBL/GenBank/DDBJ databases">
        <title>STSV induces naive adaptation in Sulfolobus.</title>
        <authorList>
            <person name="Xiang X."/>
            <person name="Song M."/>
        </authorList>
    </citation>
    <scope>NUCLEOTIDE SEQUENCE [LARGE SCALE GENOMIC DNA]</scope>
    <source>
        <strain evidence="1 2">RT2</strain>
    </source>
</reference>
<name>A0AAX4L0T5_9CREN</name>
<keyword evidence="2" id="KW-1185">Reference proteome</keyword>
<dbReference type="Proteomes" id="UP001432202">
    <property type="component" value="Chromosome"/>
</dbReference>
<evidence type="ECO:0000313" key="1">
    <source>
        <dbReference type="EMBL" id="WWQ60482.1"/>
    </source>
</evidence>
<dbReference type="GeneID" id="89337861"/>